<dbReference type="EMBL" id="AP010872">
    <property type="protein sequence ID" value="BAH83186.1"/>
    <property type="molecule type" value="Genomic_DNA"/>
</dbReference>
<name>C5WCY0_9ENTR</name>
<reference evidence="1 2" key="1">
    <citation type="journal article" date="2011" name="Genome Biol. Evol.">
        <title>Reductive evolution of bacterial genome in insect gut environment.</title>
        <authorList>
            <person name="Nikoh N."/>
            <person name="Hosokawa T."/>
            <person name="Ohshima K."/>
            <person name="Hattori M."/>
            <person name="Fukatsu T."/>
        </authorList>
    </citation>
    <scope>NUCLEOTIDE SEQUENCE [LARGE SCALE GENOMIC DNA]</scope>
    <source>
        <strain evidence="1 2">Mpkobe</strain>
    </source>
</reference>
<gene>
    <name evidence="1" type="primary">hns</name>
    <name evidence="1" type="ORF">ICMP_332</name>
</gene>
<dbReference type="GO" id="GO:0003677">
    <property type="term" value="F:DNA binding"/>
    <property type="evidence" value="ECO:0007669"/>
    <property type="project" value="InterPro"/>
</dbReference>
<dbReference type="HOGENOM" id="CLU_2823067_0_0_6"/>
<evidence type="ECO:0000313" key="1">
    <source>
        <dbReference type="EMBL" id="BAH83186.1"/>
    </source>
</evidence>
<dbReference type="KEGG" id="icp:ICMP_332"/>
<dbReference type="Gene3D" id="4.10.430.10">
    <property type="entry name" value="Histone-like protein H-NS, C-terminal domain"/>
    <property type="match status" value="1"/>
</dbReference>
<sequence>MVLMILLMDMLDIHKKRSIRTLRPAKYYYTNENVEKYWTGQGTSIVIQRTVEYRKKLSDFLDNKYR</sequence>
<dbReference type="Proteomes" id="UP000061704">
    <property type="component" value="Chromosome"/>
</dbReference>
<proteinExistence type="predicted"/>
<accession>C5WCY0</accession>
<keyword evidence="2" id="KW-1185">Reference proteome</keyword>
<dbReference type="InterPro" id="IPR037150">
    <property type="entry name" value="H-NS_C_dom_sf"/>
</dbReference>
<protein>
    <submittedName>
        <fullName evidence="1">Uncharacterized protein</fullName>
    </submittedName>
</protein>
<organism evidence="1 2">
    <name type="scientific">Candidatus Ishikawaella capsulata Mpkobe</name>
    <dbReference type="NCBI Taxonomy" id="476281"/>
    <lineage>
        <taxon>Bacteria</taxon>
        <taxon>Pseudomonadati</taxon>
        <taxon>Pseudomonadota</taxon>
        <taxon>Gammaproteobacteria</taxon>
        <taxon>Enterobacterales</taxon>
        <taxon>Enterobacteriaceae</taxon>
        <taxon>Candidatus Ishikawella</taxon>
    </lineage>
</organism>
<dbReference type="AlphaFoldDB" id="C5WCY0"/>
<evidence type="ECO:0000313" key="2">
    <source>
        <dbReference type="Proteomes" id="UP000061704"/>
    </source>
</evidence>